<dbReference type="PANTHER" id="PTHR47385:SF5">
    <property type="entry name" value="TRANSGELIN"/>
    <property type="match status" value="1"/>
</dbReference>
<dbReference type="SMART" id="SM00033">
    <property type="entry name" value="CH"/>
    <property type="match status" value="1"/>
</dbReference>
<evidence type="ECO:0000259" key="3">
    <source>
        <dbReference type="PROSITE" id="PS50021"/>
    </source>
</evidence>
<dbReference type="GO" id="GO:0051015">
    <property type="term" value="F:actin filament binding"/>
    <property type="evidence" value="ECO:0007669"/>
    <property type="project" value="TreeGrafter"/>
</dbReference>
<dbReference type="InterPro" id="IPR036872">
    <property type="entry name" value="CH_dom_sf"/>
</dbReference>
<reference evidence="5" key="1">
    <citation type="submission" date="2025-08" db="UniProtKB">
        <authorList>
            <consortium name="RefSeq"/>
        </authorList>
    </citation>
    <scope>IDENTIFICATION</scope>
    <source>
        <tissue evidence="5">Gonads</tissue>
    </source>
</reference>
<proteinExistence type="inferred from homology"/>
<dbReference type="PROSITE" id="PS51122">
    <property type="entry name" value="CALPONIN_2"/>
    <property type="match status" value="1"/>
</dbReference>
<dbReference type="PROSITE" id="PS01052">
    <property type="entry name" value="CALPONIN_1"/>
    <property type="match status" value="1"/>
</dbReference>
<dbReference type="Pfam" id="PF00307">
    <property type="entry name" value="CH"/>
    <property type="match status" value="1"/>
</dbReference>
<dbReference type="SUPFAM" id="SSF47576">
    <property type="entry name" value="Calponin-homology domain, CH-domain"/>
    <property type="match status" value="1"/>
</dbReference>
<dbReference type="InParanoid" id="A0A1S3IJ64"/>
<dbReference type="InterPro" id="IPR050606">
    <property type="entry name" value="Calponin-like"/>
</dbReference>
<accession>A0A1S3IJ64</accession>
<dbReference type="KEGG" id="lak:106164801"/>
<evidence type="ECO:0000256" key="1">
    <source>
        <dbReference type="ARBA" id="ARBA00009631"/>
    </source>
</evidence>
<dbReference type="Gene3D" id="1.10.418.10">
    <property type="entry name" value="Calponin-like domain"/>
    <property type="match status" value="1"/>
</dbReference>
<feature type="domain" description="Calponin-homology (CH)" evidence="3">
    <location>
        <begin position="24"/>
        <end position="136"/>
    </location>
</feature>
<gene>
    <name evidence="5" type="primary">LOC106164801</name>
</gene>
<dbReference type="RefSeq" id="XP_013398285.1">
    <property type="nucleotide sequence ID" value="XM_013542831.1"/>
</dbReference>
<evidence type="ECO:0000256" key="2">
    <source>
        <dbReference type="RuleBase" id="RU361224"/>
    </source>
</evidence>
<dbReference type="OrthoDB" id="21595at2759"/>
<dbReference type="AlphaFoldDB" id="A0A1S3IJ64"/>
<dbReference type="Pfam" id="PF00402">
    <property type="entry name" value="Calponin"/>
    <property type="match status" value="1"/>
</dbReference>
<name>A0A1S3IJ64_LINAN</name>
<dbReference type="GO" id="GO:0007015">
    <property type="term" value="P:actin filament organization"/>
    <property type="evidence" value="ECO:0007669"/>
    <property type="project" value="TreeGrafter"/>
</dbReference>
<dbReference type="PANTHER" id="PTHR47385">
    <property type="entry name" value="CALPONIN"/>
    <property type="match status" value="1"/>
</dbReference>
<dbReference type="STRING" id="7574.A0A1S3IJ64"/>
<comment type="similarity">
    <text evidence="1 2">Belongs to the calponin family.</text>
</comment>
<sequence>MANKGPSYGLSRECMQKAQAKFDMDQALEALAWIEAVTGRPLLENGMSYKDQFEVMQVLKDGEALCELVNAIAPGIVKKINRSKLAFKQMENIELFLTACKQLGMKDVDVFQTQDLYEGKNMYIVINCIHILGSLAQKHDFQGPVIGVKLADMNKRNFGEEKLKAGQHVIGLQMGTNKGASQAGMTAYGMTRHM</sequence>
<organism evidence="4 5">
    <name type="scientific">Lingula anatina</name>
    <name type="common">Brachiopod</name>
    <name type="synonym">Lingula unguis</name>
    <dbReference type="NCBI Taxonomy" id="7574"/>
    <lineage>
        <taxon>Eukaryota</taxon>
        <taxon>Metazoa</taxon>
        <taxon>Spiralia</taxon>
        <taxon>Lophotrochozoa</taxon>
        <taxon>Brachiopoda</taxon>
        <taxon>Linguliformea</taxon>
        <taxon>Lingulata</taxon>
        <taxon>Lingulida</taxon>
        <taxon>Linguloidea</taxon>
        <taxon>Lingulidae</taxon>
        <taxon>Lingula</taxon>
    </lineage>
</organism>
<dbReference type="InterPro" id="IPR001715">
    <property type="entry name" value="CH_dom"/>
</dbReference>
<dbReference type="InterPro" id="IPR003096">
    <property type="entry name" value="SM22_calponin"/>
</dbReference>
<dbReference type="GeneID" id="106164801"/>
<dbReference type="GO" id="GO:0015629">
    <property type="term" value="C:actin cytoskeleton"/>
    <property type="evidence" value="ECO:0007669"/>
    <property type="project" value="TreeGrafter"/>
</dbReference>
<dbReference type="PROSITE" id="PS50021">
    <property type="entry name" value="CH"/>
    <property type="match status" value="1"/>
</dbReference>
<evidence type="ECO:0000313" key="5">
    <source>
        <dbReference type="RefSeq" id="XP_013398285.1"/>
    </source>
</evidence>
<dbReference type="PRINTS" id="PR00888">
    <property type="entry name" value="SM22CALPONIN"/>
</dbReference>
<evidence type="ECO:0000313" key="4">
    <source>
        <dbReference type="Proteomes" id="UP000085678"/>
    </source>
</evidence>
<protein>
    <recommendedName>
        <fullName evidence="2">Transgelin</fullName>
    </recommendedName>
</protein>
<keyword evidence="4" id="KW-1185">Reference proteome</keyword>
<dbReference type="InterPro" id="IPR000557">
    <property type="entry name" value="Calponin_repeat"/>
</dbReference>
<dbReference type="Proteomes" id="UP000085678">
    <property type="component" value="Unplaced"/>
</dbReference>